<keyword evidence="5" id="KW-1185">Reference proteome</keyword>
<gene>
    <name evidence="4" type="ORF">GJU41_21365</name>
</gene>
<dbReference type="Proteomes" id="UP000441585">
    <property type="component" value="Unassembled WGS sequence"/>
</dbReference>
<evidence type="ECO:0000256" key="2">
    <source>
        <dbReference type="ARBA" id="ARBA00022649"/>
    </source>
</evidence>
<evidence type="ECO:0000256" key="1">
    <source>
        <dbReference type="ARBA" id="ARBA00007521"/>
    </source>
</evidence>
<dbReference type="RefSeq" id="WP_154319519.1">
    <property type="nucleotide sequence ID" value="NZ_CAJGAA010000011.1"/>
</dbReference>
<keyword evidence="2" id="KW-1277">Toxin-antitoxin system</keyword>
<dbReference type="AlphaFoldDB" id="A0A6I2MIY2"/>
<dbReference type="Pfam" id="PF02452">
    <property type="entry name" value="PemK_toxin"/>
    <property type="match status" value="1"/>
</dbReference>
<accession>A0A6I2MIY2</accession>
<dbReference type="Gene3D" id="2.30.30.110">
    <property type="match status" value="1"/>
</dbReference>
<feature type="coiled-coil region" evidence="3">
    <location>
        <begin position="202"/>
        <end position="229"/>
    </location>
</feature>
<dbReference type="EMBL" id="WKKF01000013">
    <property type="protein sequence ID" value="MRX56501.1"/>
    <property type="molecule type" value="Genomic_DNA"/>
</dbReference>
<name>A0A6I2MIY2_9BACI</name>
<proteinExistence type="inferred from homology"/>
<keyword evidence="3" id="KW-0175">Coiled coil</keyword>
<dbReference type="InterPro" id="IPR003477">
    <property type="entry name" value="PemK-like"/>
</dbReference>
<protein>
    <submittedName>
        <fullName evidence="4">Type II toxin-antitoxin system PemK/MazF family toxin</fullName>
    </submittedName>
</protein>
<evidence type="ECO:0000256" key="3">
    <source>
        <dbReference type="SAM" id="Coils"/>
    </source>
</evidence>
<evidence type="ECO:0000313" key="5">
    <source>
        <dbReference type="Proteomes" id="UP000441585"/>
    </source>
</evidence>
<sequence length="235" mass="27676">MKKLNKKEYKIQLDEIKDISPIPQLKSDPNRLLEFKLLLDQLFKIMVDYKLDYGMKWLLGLESYIHDKENRPTKFNKHLERGHVILVELFGHYNRELTFEHPAVVLYDEMTDEGKGEGWILIAPISTPSYGNNNPLHIDLDENDGLKHECAARVDSIKVIDKRRVLYQYSKDEQNVKIRHNKLDEIDQAILENYLPNTFTKNKDLKIALENERNNHNKTKAELELLKQQVRVPTT</sequence>
<evidence type="ECO:0000313" key="4">
    <source>
        <dbReference type="EMBL" id="MRX56501.1"/>
    </source>
</evidence>
<comment type="similarity">
    <text evidence="1">Belongs to the PemK/MazF family.</text>
</comment>
<comment type="caution">
    <text evidence="4">The sequence shown here is derived from an EMBL/GenBank/DDBJ whole genome shotgun (WGS) entry which is preliminary data.</text>
</comment>
<reference evidence="4 5" key="1">
    <citation type="submission" date="2019-11" db="EMBL/GenBank/DDBJ databases">
        <title>Bacillus idriensis genome.</title>
        <authorList>
            <person name="Konopka E.N."/>
            <person name="Newman J.D."/>
        </authorList>
    </citation>
    <scope>NUCLEOTIDE SEQUENCE [LARGE SCALE GENOMIC DNA]</scope>
    <source>
        <strain evidence="4 5">DSM 19097</strain>
    </source>
</reference>
<dbReference type="GO" id="GO:0003677">
    <property type="term" value="F:DNA binding"/>
    <property type="evidence" value="ECO:0007669"/>
    <property type="project" value="InterPro"/>
</dbReference>
<dbReference type="SUPFAM" id="SSF50118">
    <property type="entry name" value="Cell growth inhibitor/plasmid maintenance toxic component"/>
    <property type="match status" value="1"/>
</dbReference>
<dbReference type="InterPro" id="IPR011067">
    <property type="entry name" value="Plasmid_toxin/cell-grow_inhib"/>
</dbReference>
<organism evidence="4 5">
    <name type="scientific">Metabacillus idriensis</name>
    <dbReference type="NCBI Taxonomy" id="324768"/>
    <lineage>
        <taxon>Bacteria</taxon>
        <taxon>Bacillati</taxon>
        <taxon>Bacillota</taxon>
        <taxon>Bacilli</taxon>
        <taxon>Bacillales</taxon>
        <taxon>Bacillaceae</taxon>
        <taxon>Metabacillus</taxon>
    </lineage>
</organism>